<reference evidence="2" key="1">
    <citation type="journal article" date="2021" name="Genome Biol. Evol.">
        <title>The assembled and annotated genome of the fairy-ring fungus Marasmius oreades.</title>
        <authorList>
            <person name="Hiltunen M."/>
            <person name="Ament-Velasquez S.L."/>
            <person name="Johannesson H."/>
        </authorList>
    </citation>
    <scope>NUCLEOTIDE SEQUENCE</scope>
    <source>
        <strain evidence="2">03SP1</strain>
    </source>
</reference>
<dbReference type="AlphaFoldDB" id="A0A9P7UVF1"/>
<dbReference type="Proteomes" id="UP001049176">
    <property type="component" value="Chromosome 4"/>
</dbReference>
<feature type="region of interest" description="Disordered" evidence="1">
    <location>
        <begin position="69"/>
        <end position="107"/>
    </location>
</feature>
<name>A0A9P7UVF1_9AGAR</name>
<comment type="caution">
    <text evidence="2">The sequence shown here is derived from an EMBL/GenBank/DDBJ whole genome shotgun (WGS) entry which is preliminary data.</text>
</comment>
<protein>
    <submittedName>
        <fullName evidence="2">Uncharacterized protein</fullName>
    </submittedName>
</protein>
<evidence type="ECO:0000313" key="3">
    <source>
        <dbReference type="Proteomes" id="UP001049176"/>
    </source>
</evidence>
<gene>
    <name evidence="2" type="ORF">E1B28_006942</name>
</gene>
<accession>A0A9P7UVF1</accession>
<organism evidence="2 3">
    <name type="scientific">Marasmius oreades</name>
    <name type="common">fairy-ring Marasmius</name>
    <dbReference type="NCBI Taxonomy" id="181124"/>
    <lineage>
        <taxon>Eukaryota</taxon>
        <taxon>Fungi</taxon>
        <taxon>Dikarya</taxon>
        <taxon>Basidiomycota</taxon>
        <taxon>Agaricomycotina</taxon>
        <taxon>Agaricomycetes</taxon>
        <taxon>Agaricomycetidae</taxon>
        <taxon>Agaricales</taxon>
        <taxon>Marasmiineae</taxon>
        <taxon>Marasmiaceae</taxon>
        <taxon>Marasmius</taxon>
    </lineage>
</organism>
<sequence>MPPKFDKSQLEACFQFSGDKTQIYCTVCSPKNISLTRKYFAVKSHKDHMQSKGHASALKQLESARLLEKNRRHQQEEDLQKEREMAPATLASLPNDRPIPTSSASQNLPLSSKDFWVNADYDLGPNPDVEEQERQKIFEWDMDDLENWGDERLGEAVGLDDKTTTEEGYRHAAEQEEEEMLVEMMANAGK</sequence>
<proteinExistence type="predicted"/>
<dbReference type="RefSeq" id="XP_043009729.1">
    <property type="nucleotide sequence ID" value="XM_043151649.1"/>
</dbReference>
<dbReference type="GeneID" id="66076018"/>
<feature type="region of interest" description="Disordered" evidence="1">
    <location>
        <begin position="154"/>
        <end position="176"/>
    </location>
</feature>
<keyword evidence="3" id="KW-1185">Reference proteome</keyword>
<dbReference type="EMBL" id="CM032184">
    <property type="protein sequence ID" value="KAG7093259.1"/>
    <property type="molecule type" value="Genomic_DNA"/>
</dbReference>
<feature type="compositionally biased region" description="Basic and acidic residues" evidence="1">
    <location>
        <begin position="154"/>
        <end position="174"/>
    </location>
</feature>
<evidence type="ECO:0000313" key="2">
    <source>
        <dbReference type="EMBL" id="KAG7093259.1"/>
    </source>
</evidence>
<dbReference type="KEGG" id="more:E1B28_006942"/>
<feature type="compositionally biased region" description="Basic and acidic residues" evidence="1">
    <location>
        <begin position="69"/>
        <end position="85"/>
    </location>
</feature>
<evidence type="ECO:0000256" key="1">
    <source>
        <dbReference type="SAM" id="MobiDB-lite"/>
    </source>
</evidence>